<name>A0A4E9FPP5_BRUMA</name>
<evidence type="ECO:0000313" key="3">
    <source>
        <dbReference type="Proteomes" id="UP000006672"/>
    </source>
</evidence>
<accession>A0A8L7SUS8</accession>
<dbReference type="InterPro" id="IPR047130">
    <property type="entry name" value="7TM_GPCR_Srsx_nematod"/>
</dbReference>
<feature type="transmembrane region" description="Helical" evidence="1">
    <location>
        <begin position="247"/>
        <end position="265"/>
    </location>
</feature>
<evidence type="ECO:0000313" key="2">
    <source>
        <dbReference type="EMBL" id="VIO98430.1"/>
    </source>
</evidence>
<dbReference type="RefSeq" id="XP_042937756.1">
    <property type="nucleotide sequence ID" value="XM_043081822.1"/>
</dbReference>
<evidence type="ECO:0000256" key="1">
    <source>
        <dbReference type="SAM" id="Phobius"/>
    </source>
</evidence>
<dbReference type="OrthoDB" id="5858893at2759"/>
<evidence type="ECO:0000313" key="4">
    <source>
        <dbReference type="WBParaSite" id="Bm17764.1"/>
    </source>
</evidence>
<sequence length="316" mass="35463">MILQFSVYIAGGLVVFALNIFYFAAIVRTKINRERYGLTGMEFFADGLMGFAITLAGATRNAQIFLGNQNGTVSRIICVIMPHNVILAWTEPMTAISMLVVSIDRLISIVKPILYYKKMLNIQHYLIAGSNLSILLLISASVLCSYLNNVKVHSFCWTPNSRCPIFNRIFYGTRISAATGSVILYIVTLFMVRRYSKRIKEQQNSESVKINKRQLNFTKTVGLSCFATAGLYVLPMIIAFYETSDEIIPNSVYSVIVIISFLNSFSKTIIVGCRSHEIREAVIDLMPGAFRIFGIHKAQTAKVIEFKTRQHCTTAC</sequence>
<dbReference type="EMBL" id="CAAKNF010000195">
    <property type="protein sequence ID" value="VIO98430.1"/>
    <property type="molecule type" value="Genomic_DNA"/>
</dbReference>
<reference evidence="3" key="1">
    <citation type="journal article" date="2007" name="Science">
        <title>Draft genome of the filarial nematode parasite Brugia malayi.</title>
        <authorList>
            <person name="Ghedin E."/>
            <person name="Wang S."/>
            <person name="Spiro D."/>
            <person name="Caler E."/>
            <person name="Zhao Q."/>
            <person name="Crabtree J."/>
            <person name="Allen J.E."/>
            <person name="Delcher A.L."/>
            <person name="Guiliano D.B."/>
            <person name="Miranda-Saavedra D."/>
            <person name="Angiuoli S.V."/>
            <person name="Creasy T."/>
            <person name="Amedeo P."/>
            <person name="Haas B."/>
            <person name="El-Sayed N.M."/>
            <person name="Wortman J.R."/>
            <person name="Feldblyum T."/>
            <person name="Tallon L."/>
            <person name="Schatz M."/>
            <person name="Shumway M."/>
            <person name="Koo H."/>
            <person name="Salzberg S.L."/>
            <person name="Schobel S."/>
            <person name="Pertea M."/>
            <person name="Pop M."/>
            <person name="White O."/>
            <person name="Barton G.J."/>
            <person name="Carlow C.K."/>
            <person name="Crawford M.J."/>
            <person name="Daub J."/>
            <person name="Dimmic M.W."/>
            <person name="Estes C.F."/>
            <person name="Foster J.M."/>
            <person name="Ganatra M."/>
            <person name="Gregory W.F."/>
            <person name="Johnson N.M."/>
            <person name="Jin J."/>
            <person name="Komuniecki R."/>
            <person name="Korf I."/>
            <person name="Kumar S."/>
            <person name="Laney S."/>
            <person name="Li B.W."/>
            <person name="Li W."/>
            <person name="Lindblom T.H."/>
            <person name="Lustigman S."/>
            <person name="Ma D."/>
            <person name="Maina C.V."/>
            <person name="Martin D.M."/>
            <person name="McCarter J.P."/>
            <person name="McReynolds L."/>
            <person name="Mitreva M."/>
            <person name="Nutman T.B."/>
            <person name="Parkinson J."/>
            <person name="Peregrin-Alvarez J.M."/>
            <person name="Poole C."/>
            <person name="Ren Q."/>
            <person name="Saunders L."/>
            <person name="Sluder A.E."/>
            <person name="Smith K."/>
            <person name="Stanke M."/>
            <person name="Unnasch T.R."/>
            <person name="Ware J."/>
            <person name="Wei A.D."/>
            <person name="Weil G."/>
            <person name="Williams D.J."/>
            <person name="Zhang Y."/>
            <person name="Williams S.A."/>
            <person name="Fraser-Liggett C."/>
            <person name="Slatko B."/>
            <person name="Blaxter M.L."/>
            <person name="Scott A.L."/>
        </authorList>
    </citation>
    <scope>NUCLEOTIDE SEQUENCE</scope>
    <source>
        <strain evidence="3">FR3</strain>
    </source>
</reference>
<keyword evidence="1" id="KW-1133">Transmembrane helix</keyword>
<feature type="transmembrane region" description="Helical" evidence="1">
    <location>
        <begin position="221"/>
        <end position="241"/>
    </location>
</feature>
<protein>
    <recommendedName>
        <fullName evidence="5">G-protein coupled receptors family 1 profile domain-containing protein</fullName>
    </recommendedName>
</protein>
<keyword evidence="1" id="KW-0812">Transmembrane</keyword>
<organism evidence="2">
    <name type="scientific">Brugia malayi</name>
    <name type="common">Filarial nematode worm</name>
    <dbReference type="NCBI Taxonomy" id="6279"/>
    <lineage>
        <taxon>Eukaryota</taxon>
        <taxon>Metazoa</taxon>
        <taxon>Ecdysozoa</taxon>
        <taxon>Nematoda</taxon>
        <taxon>Chromadorea</taxon>
        <taxon>Rhabditida</taxon>
        <taxon>Spirurina</taxon>
        <taxon>Spiruromorpha</taxon>
        <taxon>Filarioidea</taxon>
        <taxon>Onchocercidae</taxon>
        <taxon>Brugia</taxon>
    </lineage>
</organism>
<feature type="transmembrane region" description="Helical" evidence="1">
    <location>
        <begin position="169"/>
        <end position="192"/>
    </location>
</feature>
<dbReference type="PANTHER" id="PTHR23360:SF26">
    <property type="entry name" value="G-PROTEIN COUPLED RECEPTORS FAMILY 1 PROFILE DOMAIN-CONTAINING PROTEIN"/>
    <property type="match status" value="1"/>
</dbReference>
<dbReference type="PANTHER" id="PTHR23360">
    <property type="entry name" value="G-PROTEIN COUPLED RECEPTORS FAMILY 1 PROFILE DOMAIN-CONTAINING PROTEIN-RELATED"/>
    <property type="match status" value="1"/>
</dbReference>
<gene>
    <name evidence="2" type="primary">Bm17764</name>
    <name evidence="2" type="ORF">BM_BM17764</name>
</gene>
<dbReference type="KEGG" id="bmy:BM_BM17764"/>
<dbReference type="SUPFAM" id="SSF81321">
    <property type="entry name" value="Family A G protein-coupled receptor-like"/>
    <property type="match status" value="1"/>
</dbReference>
<evidence type="ECO:0008006" key="5">
    <source>
        <dbReference type="Google" id="ProtNLM"/>
    </source>
</evidence>
<keyword evidence="1" id="KW-0472">Membrane</keyword>
<proteinExistence type="predicted"/>
<dbReference type="Gene3D" id="1.20.1070.10">
    <property type="entry name" value="Rhodopsin 7-helix transmembrane proteins"/>
    <property type="match status" value="1"/>
</dbReference>
<feature type="transmembrane region" description="Helical" evidence="1">
    <location>
        <begin position="125"/>
        <end position="149"/>
    </location>
</feature>
<reference evidence="2" key="2">
    <citation type="submission" date="2019-04" db="EMBL/GenBank/DDBJ databases">
        <authorList>
            <person name="Howe K."/>
            <person name="Paulini M."/>
            <person name="Williams G."/>
        </authorList>
    </citation>
    <scope>NUCLEOTIDE SEQUENCE [LARGE SCALE GENOMIC DNA]</scope>
    <source>
        <strain evidence="2">FR3</strain>
    </source>
</reference>
<dbReference type="WBParaSite" id="Bm17764.1">
    <property type="protein sequence ID" value="Bm17764.1"/>
    <property type="gene ID" value="WBGene00268906"/>
</dbReference>
<feature type="transmembrane region" description="Helical" evidence="1">
    <location>
        <begin position="6"/>
        <end position="27"/>
    </location>
</feature>
<dbReference type="Proteomes" id="UP000006672">
    <property type="component" value="Unassembled WGS sequence"/>
</dbReference>
<accession>A0A4E9FPP5</accession>
<dbReference type="CTD" id="66058986"/>
<dbReference type="AlphaFoldDB" id="A0A4E9FPP5"/>
<keyword evidence="3" id="KW-1185">Reference proteome</keyword>
<reference evidence="4" key="3">
    <citation type="submission" date="2022-04" db="UniProtKB">
        <authorList>
            <consortium name="WormBaseParasite"/>
        </authorList>
    </citation>
    <scope>IDENTIFICATION</scope>
</reference>
<dbReference type="GeneID" id="66058986"/>